<comment type="caution">
    <text evidence="5">The sequence shown here is derived from an EMBL/GenBank/DDBJ whole genome shotgun (WGS) entry which is preliminary data.</text>
</comment>
<comment type="subcellular location">
    <subcellularLocation>
        <location evidence="3">Cytoplasm</location>
    </subcellularLocation>
</comment>
<dbReference type="EMBL" id="QFOH01000023">
    <property type="protein sequence ID" value="PZP21929.1"/>
    <property type="molecule type" value="Genomic_DNA"/>
</dbReference>
<dbReference type="GO" id="GO:0006096">
    <property type="term" value="P:glycolytic process"/>
    <property type="evidence" value="ECO:0007669"/>
    <property type="project" value="UniProtKB-UniRule"/>
</dbReference>
<dbReference type="Proteomes" id="UP000249198">
    <property type="component" value="Unassembled WGS sequence"/>
</dbReference>
<dbReference type="NCBIfam" id="NF001415">
    <property type="entry name" value="PRK00292.1-2"/>
    <property type="match status" value="1"/>
</dbReference>
<evidence type="ECO:0000313" key="5">
    <source>
        <dbReference type="EMBL" id="PZP21929.1"/>
    </source>
</evidence>
<dbReference type="NCBIfam" id="TIGR00749">
    <property type="entry name" value="glk"/>
    <property type="match status" value="1"/>
</dbReference>
<keyword evidence="1 3" id="KW-0808">Transferase</keyword>
<dbReference type="GO" id="GO:0004340">
    <property type="term" value="F:glucokinase activity"/>
    <property type="evidence" value="ECO:0007669"/>
    <property type="project" value="UniProtKB-UniRule"/>
</dbReference>
<sequence length="331" mass="34852">MSVSLVGDIGGTNARLALWRDGRLDHVRVLSTAAFAGPEQAIRSYLDTLGRHADELDRVCLACAGPVSGDEFRFTNNHWVISRTAFCRDLGLSDLLLINDFSAMALGVTCLRKDELLDVRPGVVVADCPRLVLGPGTGLGVGTLLPDTRGGWHALAGEGGHVDLPIGSEREADLWSYLHRQLGHVSAENLLSGSGLVSLYRASCALDGKTLRFDSAAEVTRAALEGDAQAIAVLEQFCTWLGRVAGNAALTLGARGGVYLAGGMLPRFADFLVASGFLAAFQAKGEMSGYLMHIPVWLVTAEQPGLLGAGLALQRSLAGESPMISGLADDV</sequence>
<proteinExistence type="inferred from homology"/>
<dbReference type="SUPFAM" id="SSF53067">
    <property type="entry name" value="Actin-like ATPase domain"/>
    <property type="match status" value="1"/>
</dbReference>
<evidence type="ECO:0000256" key="4">
    <source>
        <dbReference type="RuleBase" id="RU004046"/>
    </source>
</evidence>
<name>A0A2W5EX48_9PSED</name>
<comment type="catalytic activity">
    <reaction evidence="3">
        <text>D-glucose + ATP = D-glucose 6-phosphate + ADP + H(+)</text>
        <dbReference type="Rhea" id="RHEA:17825"/>
        <dbReference type="ChEBI" id="CHEBI:4167"/>
        <dbReference type="ChEBI" id="CHEBI:15378"/>
        <dbReference type="ChEBI" id="CHEBI:30616"/>
        <dbReference type="ChEBI" id="CHEBI:61548"/>
        <dbReference type="ChEBI" id="CHEBI:456216"/>
        <dbReference type="EC" id="2.7.1.2"/>
    </reaction>
</comment>
<organism evidence="5 6">
    <name type="scientific">Pseudomonas kuykendallii</name>
    <dbReference type="NCBI Taxonomy" id="1007099"/>
    <lineage>
        <taxon>Bacteria</taxon>
        <taxon>Pseudomonadati</taxon>
        <taxon>Pseudomonadota</taxon>
        <taxon>Gammaproteobacteria</taxon>
        <taxon>Pseudomonadales</taxon>
        <taxon>Pseudomonadaceae</taxon>
        <taxon>Pseudomonas</taxon>
    </lineage>
</organism>
<dbReference type="InterPro" id="IPR043129">
    <property type="entry name" value="ATPase_NBD"/>
</dbReference>
<keyword evidence="2 3" id="KW-0418">Kinase</keyword>
<dbReference type="CDD" id="cd24008">
    <property type="entry name" value="ASKHA_NBD_GLK"/>
    <property type="match status" value="1"/>
</dbReference>
<evidence type="ECO:0000256" key="1">
    <source>
        <dbReference type="ARBA" id="ARBA00022679"/>
    </source>
</evidence>
<dbReference type="EC" id="2.7.1.2" evidence="3"/>
<keyword evidence="3" id="KW-0963">Cytoplasm</keyword>
<evidence type="ECO:0000256" key="3">
    <source>
        <dbReference type="HAMAP-Rule" id="MF_00524"/>
    </source>
</evidence>
<dbReference type="PANTHER" id="PTHR47690">
    <property type="entry name" value="GLUCOKINASE"/>
    <property type="match status" value="1"/>
</dbReference>
<keyword evidence="3" id="KW-0324">Glycolysis</keyword>
<dbReference type="PANTHER" id="PTHR47690:SF1">
    <property type="entry name" value="GLUCOKINASE"/>
    <property type="match status" value="1"/>
</dbReference>
<dbReference type="RefSeq" id="WP_273233824.1">
    <property type="nucleotide sequence ID" value="NZ_QFOH01000023.1"/>
</dbReference>
<gene>
    <name evidence="3" type="primary">glk</name>
    <name evidence="5" type="ORF">DI599_17135</name>
</gene>
<keyword evidence="3" id="KW-0067">ATP-binding</keyword>
<dbReference type="Pfam" id="PF02685">
    <property type="entry name" value="Glucokinase"/>
    <property type="match status" value="1"/>
</dbReference>
<comment type="similarity">
    <text evidence="3 4">Belongs to the bacterial glucokinase family.</text>
</comment>
<protein>
    <recommendedName>
        <fullName evidence="3">Glucokinase</fullName>
        <ecNumber evidence="3">2.7.1.2</ecNumber>
    </recommendedName>
    <alternativeName>
        <fullName evidence="3">Glucose kinase</fullName>
    </alternativeName>
</protein>
<accession>A0A2W5EX48</accession>
<evidence type="ECO:0000256" key="2">
    <source>
        <dbReference type="ARBA" id="ARBA00022777"/>
    </source>
</evidence>
<dbReference type="Gene3D" id="3.30.420.40">
    <property type="match status" value="1"/>
</dbReference>
<evidence type="ECO:0000313" key="6">
    <source>
        <dbReference type="Proteomes" id="UP000249198"/>
    </source>
</evidence>
<feature type="binding site" evidence="3">
    <location>
        <begin position="7"/>
        <end position="12"/>
    </location>
    <ligand>
        <name>ATP</name>
        <dbReference type="ChEBI" id="CHEBI:30616"/>
    </ligand>
</feature>
<dbReference type="HAMAP" id="MF_00524">
    <property type="entry name" value="Glucokinase"/>
    <property type="match status" value="1"/>
</dbReference>
<dbReference type="GO" id="GO:0005536">
    <property type="term" value="F:D-glucose binding"/>
    <property type="evidence" value="ECO:0007669"/>
    <property type="project" value="InterPro"/>
</dbReference>
<dbReference type="InterPro" id="IPR003836">
    <property type="entry name" value="Glucokinase"/>
</dbReference>
<dbReference type="AlphaFoldDB" id="A0A2W5EX48"/>
<reference evidence="5 6" key="1">
    <citation type="submission" date="2017-08" db="EMBL/GenBank/DDBJ databases">
        <title>Infants hospitalized years apart are colonized by the same room-sourced microbial strains.</title>
        <authorList>
            <person name="Brooks B."/>
            <person name="Olm M.R."/>
            <person name="Firek B.A."/>
            <person name="Baker R."/>
            <person name="Thomas B.C."/>
            <person name="Morowitz M.J."/>
            <person name="Banfield J.F."/>
        </authorList>
    </citation>
    <scope>NUCLEOTIDE SEQUENCE [LARGE SCALE GENOMIC DNA]</scope>
    <source>
        <strain evidence="5">S2_009_000_R2_77</strain>
    </source>
</reference>
<keyword evidence="3" id="KW-0547">Nucleotide-binding</keyword>
<dbReference type="GO" id="GO:0005829">
    <property type="term" value="C:cytosol"/>
    <property type="evidence" value="ECO:0007669"/>
    <property type="project" value="TreeGrafter"/>
</dbReference>
<dbReference type="GO" id="GO:0005524">
    <property type="term" value="F:ATP binding"/>
    <property type="evidence" value="ECO:0007669"/>
    <property type="project" value="UniProtKB-UniRule"/>
</dbReference>
<dbReference type="InterPro" id="IPR050201">
    <property type="entry name" value="Bacterial_glucokinase"/>
</dbReference>
<dbReference type="Gene3D" id="3.40.367.20">
    <property type="match status" value="1"/>
</dbReference>